<dbReference type="EMBL" id="ONZQ02000003">
    <property type="protein sequence ID" value="SPN99820.1"/>
    <property type="molecule type" value="Genomic_DNA"/>
</dbReference>
<keyword evidence="4 7" id="KW-0443">Lipid metabolism</keyword>
<feature type="compositionally biased region" description="Basic and acidic residues" evidence="8">
    <location>
        <begin position="287"/>
        <end position="298"/>
    </location>
</feature>
<keyword evidence="2 7" id="KW-0378">Hydrolase</keyword>
<dbReference type="PROSITE" id="PS50007">
    <property type="entry name" value="PIPLC_X_DOMAIN"/>
    <property type="match status" value="1"/>
</dbReference>
<dbReference type="Pfam" id="PF00388">
    <property type="entry name" value="PI-PLC-X"/>
    <property type="match status" value="1"/>
</dbReference>
<feature type="compositionally biased region" description="Polar residues" evidence="8">
    <location>
        <begin position="266"/>
        <end position="285"/>
    </location>
</feature>
<dbReference type="PRINTS" id="PR00390">
    <property type="entry name" value="PHPHLIPASEC"/>
</dbReference>
<keyword evidence="5" id="KW-0807">Transducer</keyword>
<dbReference type="PROSITE" id="PS50008">
    <property type="entry name" value="PIPLC_Y_DOMAIN"/>
    <property type="match status" value="1"/>
</dbReference>
<comment type="caution">
    <text evidence="10">The sequence shown here is derived from an EMBL/GenBank/DDBJ whole genome shotgun (WGS) entry which is preliminary data.</text>
</comment>
<keyword evidence="11" id="KW-1185">Reference proteome</keyword>
<dbReference type="PANTHER" id="PTHR10336:SF82">
    <property type="entry name" value="PHOSPHOINOSITIDE PHOSPHOLIPASE C"/>
    <property type="match status" value="1"/>
</dbReference>
<evidence type="ECO:0000256" key="1">
    <source>
        <dbReference type="ARBA" id="ARBA00001195"/>
    </source>
</evidence>
<feature type="domain" description="PI-PLC Y-box" evidence="9">
    <location>
        <begin position="458"/>
        <end position="571"/>
    </location>
</feature>
<evidence type="ECO:0000313" key="10">
    <source>
        <dbReference type="EMBL" id="SPN99820.1"/>
    </source>
</evidence>
<dbReference type="GO" id="GO:0004435">
    <property type="term" value="F:phosphatidylinositol-4,5-bisphosphate phospholipase C activity"/>
    <property type="evidence" value="ECO:0007669"/>
    <property type="project" value="UniProtKB-EC"/>
</dbReference>
<dbReference type="SMART" id="SM00149">
    <property type="entry name" value="PLCYc"/>
    <property type="match status" value="1"/>
</dbReference>
<evidence type="ECO:0000313" key="11">
    <source>
        <dbReference type="Proteomes" id="UP001187682"/>
    </source>
</evidence>
<dbReference type="AlphaFoldDB" id="A0AAE8STH9"/>
<proteinExistence type="predicted"/>
<evidence type="ECO:0000256" key="4">
    <source>
        <dbReference type="ARBA" id="ARBA00023098"/>
    </source>
</evidence>
<dbReference type="SMART" id="SM00148">
    <property type="entry name" value="PLCXc"/>
    <property type="match status" value="1"/>
</dbReference>
<name>A0AAE8STH9_9PEZI</name>
<dbReference type="SUPFAM" id="SSF51695">
    <property type="entry name" value="PLC-like phosphodiesterases"/>
    <property type="match status" value="1"/>
</dbReference>
<evidence type="ECO:0000256" key="6">
    <source>
        <dbReference type="ARBA" id="ARBA00059664"/>
    </source>
</evidence>
<dbReference type="Pfam" id="PF00387">
    <property type="entry name" value="PI-PLC-Y"/>
    <property type="match status" value="1"/>
</dbReference>
<evidence type="ECO:0000259" key="9">
    <source>
        <dbReference type="PROSITE" id="PS50008"/>
    </source>
</evidence>
<dbReference type="InterPro" id="IPR000909">
    <property type="entry name" value="PLipase_C_PInositol-sp_X_dom"/>
</dbReference>
<dbReference type="Gene3D" id="3.20.20.190">
    <property type="entry name" value="Phosphatidylinositol (PI) phosphodiesterase"/>
    <property type="match status" value="2"/>
</dbReference>
<feature type="region of interest" description="Disordered" evidence="8">
    <location>
        <begin position="240"/>
        <end position="306"/>
    </location>
</feature>
<dbReference type="PANTHER" id="PTHR10336">
    <property type="entry name" value="PHOSPHOINOSITIDE-SPECIFIC PHOSPHOLIPASE C FAMILY PROTEIN"/>
    <property type="match status" value="1"/>
</dbReference>
<evidence type="ECO:0000256" key="5">
    <source>
        <dbReference type="ARBA" id="ARBA00023224"/>
    </source>
</evidence>
<evidence type="ECO:0000256" key="7">
    <source>
        <dbReference type="RuleBase" id="RU361133"/>
    </source>
</evidence>
<dbReference type="GO" id="GO:0051209">
    <property type="term" value="P:release of sequestered calcium ion into cytosol"/>
    <property type="evidence" value="ECO:0007669"/>
    <property type="project" value="TreeGrafter"/>
</dbReference>
<dbReference type="InterPro" id="IPR017946">
    <property type="entry name" value="PLC-like_Pdiesterase_TIM-brl"/>
</dbReference>
<evidence type="ECO:0000256" key="3">
    <source>
        <dbReference type="ARBA" id="ARBA00022963"/>
    </source>
</evidence>
<feature type="region of interest" description="Disordered" evidence="8">
    <location>
        <begin position="1"/>
        <end position="33"/>
    </location>
</feature>
<gene>
    <name evidence="10" type="ORF">DNG_02672</name>
</gene>
<dbReference type="InterPro" id="IPR001711">
    <property type="entry name" value="PLipase_C_Pinositol-sp_Y"/>
</dbReference>
<accession>A0AAE8STH9</accession>
<evidence type="ECO:0000256" key="8">
    <source>
        <dbReference type="SAM" id="MobiDB-lite"/>
    </source>
</evidence>
<dbReference type="GO" id="GO:0016042">
    <property type="term" value="P:lipid catabolic process"/>
    <property type="evidence" value="ECO:0007669"/>
    <property type="project" value="UniProtKB-KW"/>
</dbReference>
<dbReference type="GO" id="GO:0048015">
    <property type="term" value="P:phosphatidylinositol-mediated signaling"/>
    <property type="evidence" value="ECO:0007669"/>
    <property type="project" value="TreeGrafter"/>
</dbReference>
<sequence length="674" mass="75716">MCLHLSRSKKEAQTPTTEPKKRRPTLPQSASQIRPRALLNRLSTIASVRLLLDDRTCPDIQISDVDAPSLPKLDRFHIGPAAQEHLENVFLDLCRPLQHLKREKFEQFLRQTQGEEGVRLNKARYRYHEFRDILMLEYGLNAIQRPLSYRKDLSKPITNYFINSSHNTYLSGNQFTSASSPEPYRAALLRGCRCIEIDVLNGDPSCVDSAKPAVHRRTISHESIPVIVTNIRDKVEEKLQSTKQLLRDSSPAARKSPKLGPKENSDSSGSQTQVSPGGSSVTLAQRETPEKHARERSRSRTSYPKAEPIVAHGFTATRPCGFREVCRVVKESAFETTDLPIIVSLEVHADHDQQEVMVQIMREEWGCLLLEKPLDGCDPKFNSPTLGDLRNKILVKVKKAPVKPFCSFGSDSLTPVRTLDDSISDDDHSTNPTPPSPAMQPSNPVEPNAKKVTISQSLSSLSIYSFSQHFKHLDSRAAKKPGHIFSVSESRIHELVASSPAQIFHHNKSFFMRAFPDGTRVNSSNPDPSPFWRQGVQMVAMNWQSLDEGMMLNEGMFADEQGWVLKPAGYRGVDKNTQTHLEVPRKTLDLKITVLAGQHVSLPEECEGTGHLGRLRPMVKCELHFEKTKEKGNGAVLECKQRTKNGETDHPDFGGYTLSFEGLRDIVEELTFIR</sequence>
<dbReference type="EC" id="3.1.4.11" evidence="7"/>
<dbReference type="Proteomes" id="UP001187682">
    <property type="component" value="Unassembled WGS sequence"/>
</dbReference>
<comment type="function">
    <text evidence="6">The production of the second messenger molecules diacylglycerol (DAG) and inositol 1,4,5-trisphosphate (IP3) is mediated by activated phosphatidylinositol-specific phospholipase C enzymes.</text>
</comment>
<feature type="region of interest" description="Disordered" evidence="8">
    <location>
        <begin position="417"/>
        <end position="447"/>
    </location>
</feature>
<organism evidence="10 11">
    <name type="scientific">Cephalotrichum gorgonifer</name>
    <dbReference type="NCBI Taxonomy" id="2041049"/>
    <lineage>
        <taxon>Eukaryota</taxon>
        <taxon>Fungi</taxon>
        <taxon>Dikarya</taxon>
        <taxon>Ascomycota</taxon>
        <taxon>Pezizomycotina</taxon>
        <taxon>Sordariomycetes</taxon>
        <taxon>Hypocreomycetidae</taxon>
        <taxon>Microascales</taxon>
        <taxon>Microascaceae</taxon>
        <taxon>Cephalotrichum</taxon>
    </lineage>
</organism>
<evidence type="ECO:0000256" key="2">
    <source>
        <dbReference type="ARBA" id="ARBA00022801"/>
    </source>
</evidence>
<dbReference type="CDD" id="cd08598">
    <property type="entry name" value="PI-PLC1c_yeast"/>
    <property type="match status" value="1"/>
</dbReference>
<dbReference type="InterPro" id="IPR001192">
    <property type="entry name" value="PI-PLC_fam"/>
</dbReference>
<keyword evidence="3 7" id="KW-0442">Lipid degradation</keyword>
<dbReference type="FunFam" id="3.20.20.190:FF:000039">
    <property type="entry name" value="Phosphoinositide phospholipase C"/>
    <property type="match status" value="1"/>
</dbReference>
<protein>
    <recommendedName>
        <fullName evidence="7">Phosphoinositide phospholipase C</fullName>
        <ecNumber evidence="7">3.1.4.11</ecNumber>
    </recommendedName>
</protein>
<reference evidence="10" key="1">
    <citation type="submission" date="2018-03" db="EMBL/GenBank/DDBJ databases">
        <authorList>
            <person name="Guldener U."/>
        </authorList>
    </citation>
    <scope>NUCLEOTIDE SEQUENCE</scope>
</reference>
<comment type="catalytic activity">
    <reaction evidence="1 7">
        <text>a 1,2-diacyl-sn-glycero-3-phospho-(1D-myo-inositol-4,5-bisphosphate) + H2O = 1D-myo-inositol 1,4,5-trisphosphate + a 1,2-diacyl-sn-glycerol + H(+)</text>
        <dbReference type="Rhea" id="RHEA:33179"/>
        <dbReference type="ChEBI" id="CHEBI:15377"/>
        <dbReference type="ChEBI" id="CHEBI:15378"/>
        <dbReference type="ChEBI" id="CHEBI:17815"/>
        <dbReference type="ChEBI" id="CHEBI:58456"/>
        <dbReference type="ChEBI" id="CHEBI:203600"/>
        <dbReference type="EC" id="3.1.4.11"/>
    </reaction>
</comment>